<dbReference type="InterPro" id="IPR000644">
    <property type="entry name" value="CBS_dom"/>
</dbReference>
<dbReference type="Ensembl" id="ENSPTET00000051558.1">
    <property type="protein sequence ID" value="ENSPTEP00000038205.1"/>
    <property type="gene ID" value="ENSPTEG00000035567.1"/>
</dbReference>
<keyword evidence="5" id="KW-0677">Repeat</keyword>
<evidence type="ECO:0000313" key="15">
    <source>
        <dbReference type="Proteomes" id="UP000694416"/>
    </source>
</evidence>
<feature type="transmembrane region" description="Helical" evidence="12">
    <location>
        <begin position="389"/>
        <end position="411"/>
    </location>
</feature>
<dbReference type="Proteomes" id="UP000694416">
    <property type="component" value="Unplaced"/>
</dbReference>
<feature type="transmembrane region" description="Helical" evidence="12">
    <location>
        <begin position="559"/>
        <end position="580"/>
    </location>
</feature>
<dbReference type="InterPro" id="IPR046342">
    <property type="entry name" value="CBS_dom_sf"/>
</dbReference>
<dbReference type="Gene3D" id="1.10.3080.10">
    <property type="entry name" value="Clc chloride channel"/>
    <property type="match status" value="1"/>
</dbReference>
<feature type="domain" description="CBS" evidence="13">
    <location>
        <begin position="722"/>
        <end position="762"/>
    </location>
</feature>
<evidence type="ECO:0000256" key="2">
    <source>
        <dbReference type="ARBA" id="ARBA00022448"/>
    </source>
</evidence>
<dbReference type="PRINTS" id="PR00762">
    <property type="entry name" value="CLCHANNEL"/>
</dbReference>
<dbReference type="AlphaFoldDB" id="A0A8C9IPE3"/>
<evidence type="ECO:0000256" key="6">
    <source>
        <dbReference type="ARBA" id="ARBA00022989"/>
    </source>
</evidence>
<keyword evidence="4 12" id="KW-0812">Transmembrane</keyword>
<keyword evidence="7" id="KW-0406">Ion transport</keyword>
<organism evidence="14 15">
    <name type="scientific">Piliocolobus tephrosceles</name>
    <name type="common">Ugandan red Colobus</name>
    <dbReference type="NCBI Taxonomy" id="591936"/>
    <lineage>
        <taxon>Eukaryota</taxon>
        <taxon>Metazoa</taxon>
        <taxon>Chordata</taxon>
        <taxon>Craniata</taxon>
        <taxon>Vertebrata</taxon>
        <taxon>Euteleostomi</taxon>
        <taxon>Mammalia</taxon>
        <taxon>Eutheria</taxon>
        <taxon>Euarchontoglires</taxon>
        <taxon>Primates</taxon>
        <taxon>Haplorrhini</taxon>
        <taxon>Catarrhini</taxon>
        <taxon>Cercopithecidae</taxon>
        <taxon>Colobinae</taxon>
        <taxon>Piliocolobus</taxon>
    </lineage>
</organism>
<evidence type="ECO:0000256" key="4">
    <source>
        <dbReference type="ARBA" id="ARBA00022692"/>
    </source>
</evidence>
<dbReference type="InterPro" id="IPR001807">
    <property type="entry name" value="ClC"/>
</dbReference>
<feature type="transmembrane region" description="Helical" evidence="12">
    <location>
        <begin position="496"/>
        <end position="519"/>
    </location>
</feature>
<protein>
    <submittedName>
        <fullName evidence="14">Chloride voltage-gated channel 7</fullName>
    </submittedName>
</protein>
<feature type="transmembrane region" description="Helical" evidence="12">
    <location>
        <begin position="525"/>
        <end position="547"/>
    </location>
</feature>
<feature type="region of interest" description="Disordered" evidence="11">
    <location>
        <begin position="801"/>
        <end position="839"/>
    </location>
</feature>
<evidence type="ECO:0000256" key="8">
    <source>
        <dbReference type="ARBA" id="ARBA00023122"/>
    </source>
</evidence>
<keyword evidence="3" id="KW-0050">Antiport</keyword>
<evidence type="ECO:0000256" key="11">
    <source>
        <dbReference type="SAM" id="MobiDB-lite"/>
    </source>
</evidence>
<dbReference type="GO" id="GO:0015297">
    <property type="term" value="F:antiporter activity"/>
    <property type="evidence" value="ECO:0007669"/>
    <property type="project" value="UniProtKB-KW"/>
</dbReference>
<keyword evidence="8" id="KW-0129">CBS domain</keyword>
<comment type="subcellular location">
    <subcellularLocation>
        <location evidence="1">Membrane</location>
        <topology evidence="1">Multi-pass membrane protein</topology>
    </subcellularLocation>
</comment>
<evidence type="ECO:0000256" key="9">
    <source>
        <dbReference type="ARBA" id="ARBA00023136"/>
    </source>
</evidence>
<keyword evidence="9 12" id="KW-0472">Membrane</keyword>
<dbReference type="Gene3D" id="3.10.580.10">
    <property type="entry name" value="CBS-domain"/>
    <property type="match status" value="1"/>
</dbReference>
<dbReference type="InterPro" id="IPR051280">
    <property type="entry name" value="Cl-channel/antiporter"/>
</dbReference>
<dbReference type="CDD" id="cd03685">
    <property type="entry name" value="ClC_6_like"/>
    <property type="match status" value="1"/>
</dbReference>
<feature type="transmembrane region" description="Helical" evidence="12">
    <location>
        <begin position="205"/>
        <end position="223"/>
    </location>
</feature>
<evidence type="ECO:0000256" key="1">
    <source>
        <dbReference type="ARBA" id="ARBA00004141"/>
    </source>
</evidence>
<dbReference type="Pfam" id="PF00654">
    <property type="entry name" value="Voltage_CLC"/>
    <property type="match status" value="1"/>
</dbReference>
<feature type="transmembrane region" description="Helical" evidence="12">
    <location>
        <begin position="466"/>
        <end position="484"/>
    </location>
</feature>
<gene>
    <name evidence="14" type="primary">CLCN7</name>
</gene>
<dbReference type="GO" id="GO:0005254">
    <property type="term" value="F:chloride channel activity"/>
    <property type="evidence" value="ECO:0007669"/>
    <property type="project" value="UniProtKB-ARBA"/>
</dbReference>
<evidence type="ECO:0000256" key="7">
    <source>
        <dbReference type="ARBA" id="ARBA00023065"/>
    </source>
</evidence>
<dbReference type="PANTHER" id="PTHR11689:SF136">
    <property type="entry name" value="H(+)_CL(-) EXCHANGE TRANSPORTER 7"/>
    <property type="match status" value="1"/>
</dbReference>
<feature type="domain" description="CBS" evidence="13">
    <location>
        <begin position="612"/>
        <end position="667"/>
    </location>
</feature>
<sequence length="879" mass="95734">MANVSKKVSWSGRDRDDEEAAPLLRRTARPGGGTPLLNGAGPGAARQSPHAALFRIGQMSNVELDDELLDPDMDPPHPFPKEIPHNEKLLSLKYEAFRTVEIKRWVICALIGILTGLVACFIDIVVENLAGLKYRVIKGNIDKFTEKGGLSFSLLLWATLNAAFVLVGSVIVAFIEPVAAGSGIPQIKCFLNGVKIPHVVRLKTLVIKVSGVILSVVGGLAVGKEGPMIHSGSVIAAGISQGRSTSLKRDFKIFEYFRRDTEKRDFVSAGAAAGVSAAFGAPVGGVLFSLEEGASFWNQFLTWRIFFASMISTFTLNFVLSIYHGNMWDLSSPGLINFGRFDSEKMAYTIHEIPVFIAMGVVGGVLGAVFNALNYWLTMFRIRYIHRPCLQVVEAMLVAAVTATVAFVLIYSSRDCQPLQGGSMSYPLQLFCADGEYNSMAAAFFNTPEKSVVSLFHDPPGSYNPLTLGLFTLVYFFLACWTYGLTVSAGVFIPSLLIGAAWGRLFGISLSYLTGAAIWADPGKYALMGAAAQLGGIVRMTLSLTVIMMEATSNVTYGFPIMLVLMTAKIVGDVFIEGLYDMHIQLQSVPFLHWEAPVTSHSLTAREVMSTPVTCLRRREKVGVIVDVLSDTASNHNGFPVVEHADDTQPARLQGLILRSQLIVLLKHKVFVERSAMGLVQRRLRLKDFRDAYPRFPPIQSIHVSQDERECTMDLSEFMNPSPYTVPQEASLPRVFKLFRALGLRHLVVVDNRNQVSRGAEGAGVPCRAPLCLLPVLTLSSRQGTLRHGIQHPVRPCPMATSLPSPALSSGDVLKPPRPPACAAPATHKAGSSTGRRELTRGPLWPGLVLQVVGLVTRKDLARYRLGKGGLEELSLAQT</sequence>
<reference evidence="14" key="2">
    <citation type="submission" date="2025-09" db="UniProtKB">
        <authorList>
            <consortium name="Ensembl"/>
        </authorList>
    </citation>
    <scope>IDENTIFICATION</scope>
</reference>
<feature type="transmembrane region" description="Helical" evidence="12">
    <location>
        <begin position="301"/>
        <end position="323"/>
    </location>
</feature>
<accession>A0A8C9IPE3</accession>
<feature type="transmembrane region" description="Helical" evidence="12">
    <location>
        <begin position="154"/>
        <end position="175"/>
    </location>
</feature>
<feature type="transmembrane region" description="Helical" evidence="12">
    <location>
        <begin position="266"/>
        <end position="289"/>
    </location>
</feature>
<name>A0A8C9IPE3_9PRIM</name>
<dbReference type="GO" id="GO:0005765">
    <property type="term" value="C:lysosomal membrane"/>
    <property type="evidence" value="ECO:0007669"/>
    <property type="project" value="TreeGrafter"/>
</dbReference>
<dbReference type="SMART" id="SM00116">
    <property type="entry name" value="CBS"/>
    <property type="match status" value="2"/>
</dbReference>
<evidence type="ECO:0000256" key="10">
    <source>
        <dbReference type="ARBA" id="ARBA00023214"/>
    </source>
</evidence>
<feature type="transmembrane region" description="Helical" evidence="12">
    <location>
        <begin position="353"/>
        <end position="377"/>
    </location>
</feature>
<feature type="transmembrane region" description="Helical" evidence="12">
    <location>
        <begin position="105"/>
        <end position="126"/>
    </location>
</feature>
<dbReference type="PANTHER" id="PTHR11689">
    <property type="entry name" value="CHLORIDE CHANNEL PROTEIN CLC FAMILY MEMBER"/>
    <property type="match status" value="1"/>
</dbReference>
<proteinExistence type="predicted"/>
<dbReference type="SUPFAM" id="SSF81340">
    <property type="entry name" value="Clc chloride channel"/>
    <property type="match status" value="1"/>
</dbReference>
<dbReference type="CDD" id="cd04591">
    <property type="entry name" value="CBS_pair_voltage-gated_CLC_euk_bac"/>
    <property type="match status" value="1"/>
</dbReference>
<keyword evidence="6 12" id="KW-1133">Transmembrane helix</keyword>
<evidence type="ECO:0000256" key="5">
    <source>
        <dbReference type="ARBA" id="ARBA00022737"/>
    </source>
</evidence>
<feature type="region of interest" description="Disordered" evidence="11">
    <location>
        <begin position="1"/>
        <end position="46"/>
    </location>
</feature>
<reference evidence="14" key="1">
    <citation type="submission" date="2025-08" db="UniProtKB">
        <authorList>
            <consortium name="Ensembl"/>
        </authorList>
    </citation>
    <scope>IDENTIFICATION</scope>
</reference>
<evidence type="ECO:0000256" key="12">
    <source>
        <dbReference type="SAM" id="Phobius"/>
    </source>
</evidence>
<keyword evidence="2" id="KW-0813">Transport</keyword>
<dbReference type="SUPFAM" id="SSF54631">
    <property type="entry name" value="CBS-domain pair"/>
    <property type="match status" value="1"/>
</dbReference>
<keyword evidence="15" id="KW-1185">Reference proteome</keyword>
<dbReference type="InterPro" id="IPR014743">
    <property type="entry name" value="Cl-channel_core"/>
</dbReference>
<dbReference type="Pfam" id="PF00571">
    <property type="entry name" value="CBS"/>
    <property type="match status" value="1"/>
</dbReference>
<evidence type="ECO:0000259" key="13">
    <source>
        <dbReference type="SMART" id="SM00116"/>
    </source>
</evidence>
<evidence type="ECO:0000313" key="14">
    <source>
        <dbReference type="Ensembl" id="ENSPTEP00000038205.1"/>
    </source>
</evidence>
<keyword evidence="10" id="KW-0868">Chloride</keyword>
<evidence type="ECO:0000256" key="3">
    <source>
        <dbReference type="ARBA" id="ARBA00022449"/>
    </source>
</evidence>